<dbReference type="EMBL" id="VSSQ01043728">
    <property type="protein sequence ID" value="MPM97445.1"/>
    <property type="molecule type" value="Genomic_DNA"/>
</dbReference>
<protein>
    <submittedName>
        <fullName evidence="2">Uncharacterized protein</fullName>
    </submittedName>
</protein>
<evidence type="ECO:0000313" key="2">
    <source>
        <dbReference type="EMBL" id="MPM97445.1"/>
    </source>
</evidence>
<gene>
    <name evidence="2" type="ORF">SDC9_144618</name>
</gene>
<accession>A0A645E7I1</accession>
<proteinExistence type="predicted"/>
<organism evidence="2">
    <name type="scientific">bioreactor metagenome</name>
    <dbReference type="NCBI Taxonomy" id="1076179"/>
    <lineage>
        <taxon>unclassified sequences</taxon>
        <taxon>metagenomes</taxon>
        <taxon>ecological metagenomes</taxon>
    </lineage>
</organism>
<name>A0A645E7I1_9ZZZZ</name>
<reference evidence="2" key="1">
    <citation type="submission" date="2019-08" db="EMBL/GenBank/DDBJ databases">
        <authorList>
            <person name="Kucharzyk K."/>
            <person name="Murdoch R.W."/>
            <person name="Higgins S."/>
            <person name="Loffler F."/>
        </authorList>
    </citation>
    <scope>NUCLEOTIDE SEQUENCE</scope>
</reference>
<sequence>MIRSEVRYYSRLCVTFQELAGKNLASFQALFGLDHQELLLRQGIAACQRGDDFADAADPGRVTAEEKRDIGA</sequence>
<evidence type="ECO:0000256" key="1">
    <source>
        <dbReference type="SAM" id="MobiDB-lite"/>
    </source>
</evidence>
<dbReference type="AlphaFoldDB" id="A0A645E7I1"/>
<feature type="compositionally biased region" description="Basic and acidic residues" evidence="1">
    <location>
        <begin position="63"/>
        <end position="72"/>
    </location>
</feature>
<comment type="caution">
    <text evidence="2">The sequence shown here is derived from an EMBL/GenBank/DDBJ whole genome shotgun (WGS) entry which is preliminary data.</text>
</comment>
<feature type="region of interest" description="Disordered" evidence="1">
    <location>
        <begin position="52"/>
        <end position="72"/>
    </location>
</feature>